<dbReference type="Proteomes" id="UP001623330">
    <property type="component" value="Unassembled WGS sequence"/>
</dbReference>
<evidence type="ECO:0000313" key="10">
    <source>
        <dbReference type="Proteomes" id="UP001623330"/>
    </source>
</evidence>
<feature type="region of interest" description="Disordered" evidence="7">
    <location>
        <begin position="732"/>
        <end position="768"/>
    </location>
</feature>
<keyword evidence="6" id="KW-0961">Cell wall biogenesis/degradation</keyword>
<comment type="caution">
    <text evidence="9">The sequence shown here is derived from an EMBL/GenBank/DDBJ whole genome shotgun (WGS) entry which is preliminary data.</text>
</comment>
<evidence type="ECO:0000313" key="9">
    <source>
        <dbReference type="EMBL" id="KAL3233708.1"/>
    </source>
</evidence>
<dbReference type="InterPro" id="IPR051483">
    <property type="entry name" value="MAP7_domain-containing"/>
</dbReference>
<evidence type="ECO:0000256" key="8">
    <source>
        <dbReference type="SAM" id="Phobius"/>
    </source>
</evidence>
<evidence type="ECO:0000256" key="6">
    <source>
        <dbReference type="ARBA" id="ARBA00023316"/>
    </source>
</evidence>
<dbReference type="Pfam" id="PF12141">
    <property type="entry name" value="BMT"/>
    <property type="match status" value="2"/>
</dbReference>
<evidence type="ECO:0000256" key="7">
    <source>
        <dbReference type="SAM" id="MobiDB-lite"/>
    </source>
</evidence>
<keyword evidence="8" id="KW-0812">Transmembrane</keyword>
<feature type="transmembrane region" description="Helical" evidence="8">
    <location>
        <begin position="78"/>
        <end position="95"/>
    </location>
</feature>
<dbReference type="InterPro" id="IPR021988">
    <property type="entry name" value="BMT1"/>
</dbReference>
<protein>
    <submittedName>
        <fullName evidence="9">Uncharacterized protein</fullName>
    </submittedName>
</protein>
<proteinExistence type="inferred from homology"/>
<evidence type="ECO:0000256" key="5">
    <source>
        <dbReference type="ARBA" id="ARBA00023054"/>
    </source>
</evidence>
<keyword evidence="3" id="KW-0328">Glycosyltransferase</keyword>
<name>A0ABR4NY80_9SACH</name>
<keyword evidence="8" id="KW-1133">Transmembrane helix</keyword>
<organism evidence="9 10">
    <name type="scientific">Nakaseomyces bracarensis</name>
    <dbReference type="NCBI Taxonomy" id="273131"/>
    <lineage>
        <taxon>Eukaryota</taxon>
        <taxon>Fungi</taxon>
        <taxon>Dikarya</taxon>
        <taxon>Ascomycota</taxon>
        <taxon>Saccharomycotina</taxon>
        <taxon>Saccharomycetes</taxon>
        <taxon>Saccharomycetales</taxon>
        <taxon>Saccharomycetaceae</taxon>
        <taxon>Nakaseomyces</taxon>
    </lineage>
</organism>
<evidence type="ECO:0000256" key="3">
    <source>
        <dbReference type="ARBA" id="ARBA00022676"/>
    </source>
</evidence>
<comment type="similarity">
    <text evidence="2">Belongs to the BMT family.</text>
</comment>
<evidence type="ECO:0000256" key="4">
    <source>
        <dbReference type="ARBA" id="ARBA00022968"/>
    </source>
</evidence>
<feature type="region of interest" description="Disordered" evidence="7">
    <location>
        <begin position="810"/>
        <end position="834"/>
    </location>
</feature>
<keyword evidence="10" id="KW-1185">Reference proteome</keyword>
<dbReference type="EMBL" id="JBEVYD010000004">
    <property type="protein sequence ID" value="KAL3233708.1"/>
    <property type="molecule type" value="Genomic_DNA"/>
</dbReference>
<accession>A0ABR4NY80</accession>
<feature type="region of interest" description="Disordered" evidence="7">
    <location>
        <begin position="1"/>
        <end position="22"/>
    </location>
</feature>
<comment type="subcellular location">
    <subcellularLocation>
        <location evidence="1">Membrane</location>
        <topology evidence="1">Single-pass type II membrane protein</topology>
    </subcellularLocation>
</comment>
<evidence type="ECO:0000256" key="1">
    <source>
        <dbReference type="ARBA" id="ARBA00004606"/>
    </source>
</evidence>
<dbReference type="PANTHER" id="PTHR15073:SF1">
    <property type="entry name" value="RETICULOCYTE-BINDING PROTEIN HOMOLOG 2A"/>
    <property type="match status" value="1"/>
</dbReference>
<sequence length="834" mass="97008">MAEDDKKEQSASPGVVSQSSDDNSVNNFYASTDIERFGSVNITQRPFVKFLKYVAHIWNRFLRAVFIWRPRKFGFGRVLTFSIIAATLILIWYSGSYNDVSFIRASGSMDMSDINSDLELENMIIDNYKESCAGKGIECPEVMEEWYLSQHSIAKTRPNISSKSFLEDFDTTELIEMQIPEFMATNDYVKAREFTKSVLKNFQSNTNGITGSKINDLCRQATFENEILFSPNTEPITEDLFSLRERLMKADPSFKEVVESVAKDAGLTASDSVNKQWFRFGSSTQWLPDYQCYLVFSRVLVSRETVKNRPTVSIITAQTFDKNWKEIIGKRIPYLDVPLPDDLDEQLESIEKEYQFDEHCIGAQNETMLNKCVKDVENTKKLIEDKKNELIEKYYRVYPTIIDAPFQVSRHNNFQGPEDPKLSIRRNKDGKNEPIVFFNMDKKLYGRVMHVVMPHRKYVPVFPIYAVDRQLGGQQKNWSPLYHEEDGATDNSRGYVHLVQSTSPLTIMKCSLDSGVCKFVFDTKNVIGSTNFASSLIRGGSGFVRLPSVVPELNNRNIWVGLSKSHLNDCGISRSYYRASLNVMEEIDGKYYISLFTDGLDFNRTVLSWMPDRPGVATGVNIRSPNSIISWDVVGQDKDTKEYEDYMQISLSEADEMSYVFVLKGVMNYLVKSFKEKNVEDVLDWEASDSGLRAELAGACFINKITEECTEYSKLHPDPIFEVERKKKEEEDRKRKKEEEDRKKKEEEDRKRKKEEEDRKRKKEEEERLRKIEDELWNKIEAEQRKKKEEEERKRKELEDRIRKEIEAEERARKEEERKKAESEELGRKEVEQQ</sequence>
<evidence type="ECO:0000256" key="2">
    <source>
        <dbReference type="ARBA" id="ARBA00009486"/>
    </source>
</evidence>
<reference evidence="9 10" key="1">
    <citation type="submission" date="2024-05" db="EMBL/GenBank/DDBJ databases">
        <title>Long read based assembly of the Candida bracarensis genome reveals expanded adhesin content.</title>
        <authorList>
            <person name="Marcet-Houben M."/>
            <person name="Ksiezopolska E."/>
            <person name="Gabaldon T."/>
        </authorList>
    </citation>
    <scope>NUCLEOTIDE SEQUENCE [LARGE SCALE GENOMIC DNA]</scope>
    <source>
        <strain evidence="9 10">CBM6</strain>
    </source>
</reference>
<gene>
    <name evidence="9" type="ORF">RNJ44_03748</name>
</gene>
<dbReference type="PANTHER" id="PTHR15073">
    <property type="entry name" value="MICROTUBULE-ASSOCIATED PROTEIN"/>
    <property type="match status" value="1"/>
</dbReference>
<keyword evidence="5" id="KW-0175">Coiled coil</keyword>
<keyword evidence="3" id="KW-0808">Transferase</keyword>
<keyword evidence="4" id="KW-0735">Signal-anchor</keyword>
<keyword evidence="8" id="KW-0472">Membrane</keyword>